<sequence length="145" mass="15472">MVAVFLLPRQQNDPTCAVINDEREARRRLAKRRHWLVLPSQTTSANAVVRPRRRRRLLLRIGCGACEISCGGLADAAASLEPTSPAAASGERNGSTTNRKRKDTAVAVAVAAAASGSVASSTDGRSNIWRAGRRVRGGGLLDAWI</sequence>
<dbReference type="Gramene" id="TKW38854">
    <property type="protein sequence ID" value="TKW38854"/>
    <property type="gene ID" value="SEVIR_1G142401v2"/>
</dbReference>
<keyword evidence="3" id="KW-1185">Reference proteome</keyword>
<evidence type="ECO:0000313" key="2">
    <source>
        <dbReference type="EMBL" id="TKW38854.1"/>
    </source>
</evidence>
<protein>
    <submittedName>
        <fullName evidence="2">Uncharacterized protein</fullName>
    </submittedName>
</protein>
<dbReference type="Proteomes" id="UP000298652">
    <property type="component" value="Chromosome 1"/>
</dbReference>
<evidence type="ECO:0000313" key="3">
    <source>
        <dbReference type="Proteomes" id="UP000298652"/>
    </source>
</evidence>
<name>A0A4U6WAN4_SETVI</name>
<reference evidence="2" key="1">
    <citation type="submission" date="2019-03" db="EMBL/GenBank/DDBJ databases">
        <title>WGS assembly of Setaria viridis.</title>
        <authorList>
            <person name="Huang P."/>
            <person name="Jenkins J."/>
            <person name="Grimwood J."/>
            <person name="Barry K."/>
            <person name="Healey A."/>
            <person name="Mamidi S."/>
            <person name="Sreedasyam A."/>
            <person name="Shu S."/>
            <person name="Feldman M."/>
            <person name="Wu J."/>
            <person name="Yu Y."/>
            <person name="Chen C."/>
            <person name="Johnson J."/>
            <person name="Rokhsar D."/>
            <person name="Baxter I."/>
            <person name="Schmutz J."/>
            <person name="Brutnell T."/>
            <person name="Kellogg E."/>
        </authorList>
    </citation>
    <scope>NUCLEOTIDE SEQUENCE [LARGE SCALE GENOMIC DNA]</scope>
</reference>
<accession>A0A4U6WAN4</accession>
<dbReference type="AlphaFoldDB" id="A0A4U6WAN4"/>
<proteinExistence type="predicted"/>
<organism evidence="2 3">
    <name type="scientific">Setaria viridis</name>
    <name type="common">Green bristlegrass</name>
    <name type="synonym">Setaria italica subsp. viridis</name>
    <dbReference type="NCBI Taxonomy" id="4556"/>
    <lineage>
        <taxon>Eukaryota</taxon>
        <taxon>Viridiplantae</taxon>
        <taxon>Streptophyta</taxon>
        <taxon>Embryophyta</taxon>
        <taxon>Tracheophyta</taxon>
        <taxon>Spermatophyta</taxon>
        <taxon>Magnoliopsida</taxon>
        <taxon>Liliopsida</taxon>
        <taxon>Poales</taxon>
        <taxon>Poaceae</taxon>
        <taxon>PACMAD clade</taxon>
        <taxon>Panicoideae</taxon>
        <taxon>Panicodae</taxon>
        <taxon>Paniceae</taxon>
        <taxon>Cenchrinae</taxon>
        <taxon>Setaria</taxon>
    </lineage>
</organism>
<feature type="region of interest" description="Disordered" evidence="1">
    <location>
        <begin position="81"/>
        <end position="102"/>
    </location>
</feature>
<gene>
    <name evidence="2" type="ORF">SEVIR_1G142401v2</name>
</gene>
<dbReference type="EMBL" id="CM016552">
    <property type="protein sequence ID" value="TKW38854.1"/>
    <property type="molecule type" value="Genomic_DNA"/>
</dbReference>
<evidence type="ECO:0000256" key="1">
    <source>
        <dbReference type="SAM" id="MobiDB-lite"/>
    </source>
</evidence>